<sequence length="131" mass="13904">MYRFIMIATTLCVLALTSAIGFAATEAPGDLKLGPPEGIKTTKTIVAFSHAKHDAAKIDCASCHHTWDGTSDIQSCATPGCHDQSGKKGATAFYTAFHAKKSDKSCLGCHKIVKKRDGKPVPVSCKSCHPK</sequence>
<evidence type="ECO:0000256" key="2">
    <source>
        <dbReference type="ARBA" id="ARBA00022617"/>
    </source>
</evidence>
<keyword evidence="2" id="KW-0349">Heme</keyword>
<dbReference type="Gene3D" id="3.90.10.10">
    <property type="entry name" value="Cytochrome C3"/>
    <property type="match status" value="1"/>
</dbReference>
<keyword evidence="4" id="KW-0249">Electron transport</keyword>
<dbReference type="InterPro" id="IPR002322">
    <property type="entry name" value="Cyt_c_III"/>
</dbReference>
<keyword evidence="9" id="KW-1185">Reference proteome</keyword>
<keyword evidence="1" id="KW-0813">Transport</keyword>
<evidence type="ECO:0000313" key="9">
    <source>
        <dbReference type="Proteomes" id="UP001317742"/>
    </source>
</evidence>
<reference evidence="8 9" key="1">
    <citation type="submission" date="2022-08" db="EMBL/GenBank/DDBJ databases">
        <title>Genome Sequence of the sulphate-reducing bacterium, Pseudodesulfovibrio sp. SYK.</title>
        <authorList>
            <person name="Kondo R."/>
            <person name="Kataoka T."/>
        </authorList>
    </citation>
    <scope>NUCLEOTIDE SEQUENCE [LARGE SCALE GENOMIC DNA]</scope>
    <source>
        <strain evidence="8 9">SYK</strain>
    </source>
</reference>
<dbReference type="InterPro" id="IPR020942">
    <property type="entry name" value="Cyt_c_III_dom"/>
</dbReference>
<evidence type="ECO:0000256" key="3">
    <source>
        <dbReference type="ARBA" id="ARBA00022723"/>
    </source>
</evidence>
<keyword evidence="3" id="KW-0479">Metal-binding</keyword>
<dbReference type="Pfam" id="PF02085">
    <property type="entry name" value="Cytochrom_CIII"/>
    <property type="match status" value="1"/>
</dbReference>
<evidence type="ECO:0000256" key="1">
    <source>
        <dbReference type="ARBA" id="ARBA00022448"/>
    </source>
</evidence>
<evidence type="ECO:0000256" key="6">
    <source>
        <dbReference type="SAM" id="SignalP"/>
    </source>
</evidence>
<evidence type="ECO:0000256" key="4">
    <source>
        <dbReference type="ARBA" id="ARBA00022982"/>
    </source>
</evidence>
<dbReference type="InterPro" id="IPR036280">
    <property type="entry name" value="Multihaem_cyt_sf"/>
</dbReference>
<dbReference type="SUPFAM" id="SSF48695">
    <property type="entry name" value="Multiheme cytochromes"/>
    <property type="match status" value="1"/>
</dbReference>
<keyword evidence="6" id="KW-0732">Signal</keyword>
<accession>A0ABN6S0I4</accession>
<protein>
    <submittedName>
        <fullName evidence="8">Cytochrome c3</fullName>
    </submittedName>
</protein>
<feature type="signal peptide" evidence="6">
    <location>
        <begin position="1"/>
        <end position="23"/>
    </location>
</feature>
<proteinExistence type="predicted"/>
<name>A0ABN6S0I4_9BACT</name>
<gene>
    <name evidence="8" type="ORF">SYK_01970</name>
</gene>
<dbReference type="CDD" id="cd08168">
    <property type="entry name" value="Cytochrom_C3"/>
    <property type="match status" value="1"/>
</dbReference>
<feature type="chain" id="PRO_5046805021" evidence="6">
    <location>
        <begin position="24"/>
        <end position="131"/>
    </location>
</feature>
<dbReference type="Proteomes" id="UP001317742">
    <property type="component" value="Chromosome"/>
</dbReference>
<feature type="domain" description="Class III cytochrome C" evidence="7">
    <location>
        <begin position="40"/>
        <end position="129"/>
    </location>
</feature>
<dbReference type="RefSeq" id="WP_281761766.1">
    <property type="nucleotide sequence ID" value="NZ_AP026709.1"/>
</dbReference>
<keyword evidence="5" id="KW-0408">Iron</keyword>
<dbReference type="EMBL" id="AP026709">
    <property type="protein sequence ID" value="BDQ35837.1"/>
    <property type="molecule type" value="Genomic_DNA"/>
</dbReference>
<organism evidence="8 9">
    <name type="scientific">Pseudodesulfovibrio nedwellii</name>
    <dbReference type="NCBI Taxonomy" id="2973072"/>
    <lineage>
        <taxon>Bacteria</taxon>
        <taxon>Pseudomonadati</taxon>
        <taxon>Thermodesulfobacteriota</taxon>
        <taxon>Desulfovibrionia</taxon>
        <taxon>Desulfovibrionales</taxon>
        <taxon>Desulfovibrionaceae</taxon>
    </lineage>
</organism>
<dbReference type="PRINTS" id="PR00609">
    <property type="entry name" value="CYTOCHROMEC3"/>
</dbReference>
<evidence type="ECO:0000259" key="7">
    <source>
        <dbReference type="Pfam" id="PF02085"/>
    </source>
</evidence>
<evidence type="ECO:0000256" key="5">
    <source>
        <dbReference type="ARBA" id="ARBA00023004"/>
    </source>
</evidence>
<evidence type="ECO:0000313" key="8">
    <source>
        <dbReference type="EMBL" id="BDQ35837.1"/>
    </source>
</evidence>